<evidence type="ECO:0000313" key="11">
    <source>
        <dbReference type="EMBL" id="PRY23565.1"/>
    </source>
</evidence>
<dbReference type="InterPro" id="IPR027470">
    <property type="entry name" value="Cation_efflux_CTD"/>
</dbReference>
<dbReference type="GO" id="GO:0015086">
    <property type="term" value="F:cadmium ion transmembrane transporter activity"/>
    <property type="evidence" value="ECO:0007669"/>
    <property type="project" value="TreeGrafter"/>
</dbReference>
<feature type="transmembrane region" description="Helical" evidence="8">
    <location>
        <begin position="118"/>
        <end position="136"/>
    </location>
</feature>
<dbReference type="RefSeq" id="WP_106204968.1">
    <property type="nucleotide sequence ID" value="NZ_PVTD01000004.1"/>
</dbReference>
<dbReference type="Proteomes" id="UP000239480">
    <property type="component" value="Unassembled WGS sequence"/>
</dbReference>
<dbReference type="PANTHER" id="PTHR43840:SF41">
    <property type="entry name" value="CATION-EFFLUX PUMP FIEF"/>
    <property type="match status" value="1"/>
</dbReference>
<dbReference type="SUPFAM" id="SSF161111">
    <property type="entry name" value="Cation efflux protein transmembrane domain-like"/>
    <property type="match status" value="1"/>
</dbReference>
<dbReference type="InterPro" id="IPR027469">
    <property type="entry name" value="Cation_efflux_TMD_sf"/>
</dbReference>
<keyword evidence="3" id="KW-0813">Transport</keyword>
<evidence type="ECO:0000256" key="1">
    <source>
        <dbReference type="ARBA" id="ARBA00004141"/>
    </source>
</evidence>
<dbReference type="Gene3D" id="3.30.70.1350">
    <property type="entry name" value="Cation efflux protein, cytoplasmic domain"/>
    <property type="match status" value="1"/>
</dbReference>
<comment type="subcellular location">
    <subcellularLocation>
        <location evidence="1">Membrane</location>
        <topology evidence="1">Multi-pass membrane protein</topology>
    </subcellularLocation>
</comment>
<feature type="domain" description="Cation efflux protein cytoplasmic" evidence="10">
    <location>
        <begin position="215"/>
        <end position="289"/>
    </location>
</feature>
<reference evidence="11 12" key="1">
    <citation type="submission" date="2018-03" db="EMBL/GenBank/DDBJ databases">
        <title>Genomic Encyclopedia of Archaeal and Bacterial Type Strains, Phase II (KMG-II): from individual species to whole genera.</title>
        <authorList>
            <person name="Goeker M."/>
        </authorList>
    </citation>
    <scope>NUCLEOTIDE SEQUENCE [LARGE SCALE GENOMIC DNA]</scope>
    <source>
        <strain evidence="11 12">DSM 29328</strain>
    </source>
</reference>
<comment type="similarity">
    <text evidence="2">Belongs to the cation diffusion facilitator (CDF) transporter (TC 2.A.4) family.</text>
</comment>
<dbReference type="InterPro" id="IPR050291">
    <property type="entry name" value="CDF_Transporter"/>
</dbReference>
<evidence type="ECO:0000313" key="12">
    <source>
        <dbReference type="Proteomes" id="UP000239480"/>
    </source>
</evidence>
<protein>
    <submittedName>
        <fullName evidence="11">Ferrous-iron efflux pump FieF</fullName>
    </submittedName>
</protein>
<evidence type="ECO:0000256" key="3">
    <source>
        <dbReference type="ARBA" id="ARBA00022448"/>
    </source>
</evidence>
<dbReference type="EMBL" id="PVTD01000004">
    <property type="protein sequence ID" value="PRY23565.1"/>
    <property type="molecule type" value="Genomic_DNA"/>
</dbReference>
<gene>
    <name evidence="11" type="ORF">CLV78_10455</name>
</gene>
<dbReference type="AlphaFoldDB" id="A0A2T0RQU2"/>
<dbReference type="NCBIfam" id="TIGR01297">
    <property type="entry name" value="CDF"/>
    <property type="match status" value="1"/>
</dbReference>
<dbReference type="SUPFAM" id="SSF160240">
    <property type="entry name" value="Cation efflux protein cytoplasmic domain-like"/>
    <property type="match status" value="1"/>
</dbReference>
<evidence type="ECO:0000256" key="8">
    <source>
        <dbReference type="SAM" id="Phobius"/>
    </source>
</evidence>
<evidence type="ECO:0000256" key="2">
    <source>
        <dbReference type="ARBA" id="ARBA00008114"/>
    </source>
</evidence>
<keyword evidence="5 8" id="KW-0812">Transmembrane</keyword>
<feature type="transmembrane region" description="Helical" evidence="8">
    <location>
        <begin position="84"/>
        <end position="106"/>
    </location>
</feature>
<evidence type="ECO:0000259" key="9">
    <source>
        <dbReference type="Pfam" id="PF01545"/>
    </source>
</evidence>
<dbReference type="Pfam" id="PF16916">
    <property type="entry name" value="ZT_dimer"/>
    <property type="match status" value="1"/>
</dbReference>
<keyword evidence="4" id="KW-1003">Cell membrane</keyword>
<keyword evidence="7 8" id="KW-0472">Membrane</keyword>
<proteinExistence type="inferred from homology"/>
<feature type="domain" description="Cation efflux protein transmembrane" evidence="9">
    <location>
        <begin position="14"/>
        <end position="209"/>
    </location>
</feature>
<dbReference type="Pfam" id="PF01545">
    <property type="entry name" value="Cation_efflux"/>
    <property type="match status" value="1"/>
</dbReference>
<name>A0A2T0RQU2_9RHOB</name>
<feature type="transmembrane region" description="Helical" evidence="8">
    <location>
        <begin position="46"/>
        <end position="64"/>
    </location>
</feature>
<accession>A0A2T0RQU2</accession>
<feature type="transmembrane region" description="Helical" evidence="8">
    <location>
        <begin position="148"/>
        <end position="172"/>
    </location>
</feature>
<evidence type="ECO:0000256" key="4">
    <source>
        <dbReference type="ARBA" id="ARBA00022475"/>
    </source>
</evidence>
<dbReference type="GO" id="GO:0005886">
    <property type="term" value="C:plasma membrane"/>
    <property type="evidence" value="ECO:0007669"/>
    <property type="project" value="TreeGrafter"/>
</dbReference>
<evidence type="ECO:0000256" key="7">
    <source>
        <dbReference type="ARBA" id="ARBA00023136"/>
    </source>
</evidence>
<dbReference type="InterPro" id="IPR058533">
    <property type="entry name" value="Cation_efflux_TM"/>
</dbReference>
<dbReference type="InterPro" id="IPR002524">
    <property type="entry name" value="Cation_efflux"/>
</dbReference>
<dbReference type="GO" id="GO:0006882">
    <property type="term" value="P:intracellular zinc ion homeostasis"/>
    <property type="evidence" value="ECO:0007669"/>
    <property type="project" value="TreeGrafter"/>
</dbReference>
<dbReference type="GO" id="GO:0015341">
    <property type="term" value="F:zinc efflux antiporter activity"/>
    <property type="evidence" value="ECO:0007669"/>
    <property type="project" value="TreeGrafter"/>
</dbReference>
<feature type="transmembrane region" description="Helical" evidence="8">
    <location>
        <begin position="178"/>
        <end position="198"/>
    </location>
</feature>
<evidence type="ECO:0000259" key="10">
    <source>
        <dbReference type="Pfam" id="PF16916"/>
    </source>
</evidence>
<dbReference type="InterPro" id="IPR036837">
    <property type="entry name" value="Cation_efflux_CTD_sf"/>
</dbReference>
<dbReference type="OrthoDB" id="9806522at2"/>
<evidence type="ECO:0000256" key="6">
    <source>
        <dbReference type="ARBA" id="ARBA00022989"/>
    </source>
</evidence>
<comment type="caution">
    <text evidence="11">The sequence shown here is derived from an EMBL/GenBank/DDBJ whole genome shotgun (WGS) entry which is preliminary data.</text>
</comment>
<organism evidence="11 12">
    <name type="scientific">Aliiruegeria haliotis</name>
    <dbReference type="NCBI Taxonomy" id="1280846"/>
    <lineage>
        <taxon>Bacteria</taxon>
        <taxon>Pseudomonadati</taxon>
        <taxon>Pseudomonadota</taxon>
        <taxon>Alphaproteobacteria</taxon>
        <taxon>Rhodobacterales</taxon>
        <taxon>Roseobacteraceae</taxon>
        <taxon>Aliiruegeria</taxon>
    </lineage>
</organism>
<sequence>MPAHHTRMNIIAAVASCSVALVLVLLKLWAFGQTGALSIAASLADSGMDLVVSLAAFAAIFYAARPPDKDHTFGHNKAEDLAALGQSLFILAAAGVIAWGSVHRLISPEPHALAAEGLGMAVMLVSIVLTLGLVLFQRRVARLTGNRVVAADALHYIGDLLPNIGAVVSLWVSSRYGIGSIDSIVALAAALFMANGALRIGKGAWNALMDKEAAPEVVAEIEMLAGSWPGIESYHDLRTRSSGSRVFVNLHVEIDGRLTLTEAHDIGAGLRHAILRKYPQADVIIHKDPIRHPAKEAADHDVA</sequence>
<keyword evidence="6 8" id="KW-1133">Transmembrane helix</keyword>
<evidence type="ECO:0000256" key="5">
    <source>
        <dbReference type="ARBA" id="ARBA00022692"/>
    </source>
</evidence>
<dbReference type="GO" id="GO:0015093">
    <property type="term" value="F:ferrous iron transmembrane transporter activity"/>
    <property type="evidence" value="ECO:0007669"/>
    <property type="project" value="TreeGrafter"/>
</dbReference>
<dbReference type="PANTHER" id="PTHR43840">
    <property type="entry name" value="MITOCHONDRIAL METAL TRANSPORTER 1-RELATED"/>
    <property type="match status" value="1"/>
</dbReference>
<dbReference type="Gene3D" id="1.20.1510.10">
    <property type="entry name" value="Cation efflux protein transmembrane domain"/>
    <property type="match status" value="1"/>
</dbReference>
<keyword evidence="12" id="KW-1185">Reference proteome</keyword>